<comment type="catalytic activity">
    <reaction evidence="7">
        <text>a peptidoglycan chain = a peptidoglycan chain with N-acetyl-1,6-anhydromuramyl-[peptide] at the reducing end + a peptidoglycan chain with N-acetylglucosamine at the non-reducing end.</text>
        <dbReference type="EC" id="4.2.2.29"/>
    </reaction>
</comment>
<organism evidence="9 10">
    <name type="scientific">Micrococcus lylae</name>
    <dbReference type="NCBI Taxonomy" id="1273"/>
    <lineage>
        <taxon>Bacteria</taxon>
        <taxon>Bacillati</taxon>
        <taxon>Actinomycetota</taxon>
        <taxon>Actinomycetes</taxon>
        <taxon>Micrococcales</taxon>
        <taxon>Micrococcaceae</taxon>
        <taxon>Micrococcus</taxon>
    </lineage>
</organism>
<dbReference type="EMBL" id="SPKT01000007">
    <property type="protein sequence ID" value="TFH99775.1"/>
    <property type="molecule type" value="Genomic_DNA"/>
</dbReference>
<protein>
    <recommendedName>
        <fullName evidence="7">Endolytic murein transglycosylase</fullName>
        <ecNumber evidence="7">4.2.2.29</ecNumber>
    </recommendedName>
    <alternativeName>
        <fullName evidence="7">Peptidoglycan lytic transglycosylase</fullName>
    </alternativeName>
    <alternativeName>
        <fullName evidence="7">Peptidoglycan polymerization terminase</fullName>
    </alternativeName>
</protein>
<feature type="region of interest" description="Disordered" evidence="8">
    <location>
        <begin position="1"/>
        <end position="177"/>
    </location>
</feature>
<feature type="compositionally biased region" description="Basic and acidic residues" evidence="8">
    <location>
        <begin position="123"/>
        <end position="148"/>
    </location>
</feature>
<feature type="compositionally biased region" description="Basic residues" evidence="8">
    <location>
        <begin position="1"/>
        <end position="10"/>
    </location>
</feature>
<gene>
    <name evidence="7 9" type="primary">mltG</name>
    <name evidence="9" type="ORF">E4A49_04885</name>
</gene>
<dbReference type="Gene3D" id="3.30.1490.480">
    <property type="entry name" value="Endolytic murein transglycosylase"/>
    <property type="match status" value="1"/>
</dbReference>
<feature type="site" description="Important for catalytic activity" evidence="7">
    <location>
        <position position="402"/>
    </location>
</feature>
<keyword evidence="4 7" id="KW-0472">Membrane</keyword>
<name>A0ABY2K4D5_9MICC</name>
<evidence type="ECO:0000313" key="9">
    <source>
        <dbReference type="EMBL" id="TFH99775.1"/>
    </source>
</evidence>
<keyword evidence="10" id="KW-1185">Reference proteome</keyword>
<evidence type="ECO:0000256" key="3">
    <source>
        <dbReference type="ARBA" id="ARBA00022989"/>
    </source>
</evidence>
<sequence length="531" mass="57312">MGRRPRRRRHPEGDPVTRPGDETPPEADPHQGPFESLPSSVPDDDLVDTFRLPGEPARSTEAAPVHPDGPASPPEDHAAGQAGQDPAASAGASGPPDDGRPAGQGVSPGPTDDSDGAPAAGSGDRRTSGAGRRRDEELYAPGEEPREVDPDDAGWSLLGAQDDREDAQGETEEDPVAAERRRLRRRRRIRGIIVIGVLVLLIGSILSRVIGGLLPGDAADHPRTSGDTVTFTVNDGEGAILIGRRLEEAGIVASAEAFRQAAEMSPGKHIQPGEYDMQEQMTAEDAVESLQGAGRGAVAYVAVNRGERLQEVLDSLAAATPHDRAEFAEAVSDPQKYGLPEQATTVEGYLASGEYRLPLKDSAEDMVRALIDPTFAELEKMGVTDPDEQFRTVTIASIVEAEALPDDYPMVAGIIENRLKPDNRETDGLLQIDATVIYGLGERRLQFSSAERRDKSNEYNTYVYKGLPPGPIGAPSLKAIDAAAKPKENDYYYWVTVDISTGETKFAKTYAEHQKYQDEYRAYCRENPDIC</sequence>
<dbReference type="Proteomes" id="UP000297477">
    <property type="component" value="Unassembled WGS sequence"/>
</dbReference>
<feature type="compositionally biased region" description="Acidic residues" evidence="8">
    <location>
        <begin position="163"/>
        <end position="176"/>
    </location>
</feature>
<feature type="compositionally biased region" description="Low complexity" evidence="8">
    <location>
        <begin position="79"/>
        <end position="96"/>
    </location>
</feature>
<dbReference type="InterPro" id="IPR003770">
    <property type="entry name" value="MLTG-like"/>
</dbReference>
<keyword evidence="3 7" id="KW-1133">Transmembrane helix</keyword>
<comment type="function">
    <text evidence="7">Functions as a peptidoglycan terminase that cleaves nascent peptidoglycan strands endolytically to terminate their elongation.</text>
</comment>
<evidence type="ECO:0000256" key="4">
    <source>
        <dbReference type="ARBA" id="ARBA00023136"/>
    </source>
</evidence>
<evidence type="ECO:0000256" key="6">
    <source>
        <dbReference type="ARBA" id="ARBA00023316"/>
    </source>
</evidence>
<evidence type="ECO:0000256" key="1">
    <source>
        <dbReference type="ARBA" id="ARBA00022475"/>
    </source>
</evidence>
<dbReference type="EC" id="4.2.2.29" evidence="7"/>
<keyword evidence="1 7" id="KW-1003">Cell membrane</keyword>
<keyword evidence="2 7" id="KW-0812">Transmembrane</keyword>
<proteinExistence type="inferred from homology"/>
<evidence type="ECO:0000256" key="2">
    <source>
        <dbReference type="ARBA" id="ARBA00022692"/>
    </source>
</evidence>
<comment type="subcellular location">
    <subcellularLocation>
        <location evidence="7">Cell membrane</location>
        <topology evidence="7">Single-pass membrane protein</topology>
    </subcellularLocation>
</comment>
<dbReference type="Pfam" id="PF02618">
    <property type="entry name" value="YceG"/>
    <property type="match status" value="1"/>
</dbReference>
<dbReference type="PANTHER" id="PTHR30518:SF2">
    <property type="entry name" value="ENDOLYTIC MUREIN TRANSGLYCOSYLASE"/>
    <property type="match status" value="1"/>
</dbReference>
<dbReference type="NCBIfam" id="TIGR00247">
    <property type="entry name" value="endolytic transglycosylase MltG"/>
    <property type="match status" value="1"/>
</dbReference>
<feature type="compositionally biased region" description="Basic and acidic residues" evidence="8">
    <location>
        <begin position="11"/>
        <end position="21"/>
    </location>
</feature>
<feature type="transmembrane region" description="Helical" evidence="7">
    <location>
        <begin position="191"/>
        <end position="214"/>
    </location>
</feature>
<reference evidence="9 10" key="1">
    <citation type="submission" date="2019-03" db="EMBL/GenBank/DDBJ databases">
        <title>Reclassification of Micrococcus aloeverae and Micrococcus yunnanensis as later heterotypic synonyms of Micrococcus luteus.</title>
        <authorList>
            <person name="Huang C.-H."/>
        </authorList>
    </citation>
    <scope>NUCLEOTIDE SEQUENCE [LARGE SCALE GENOMIC DNA]</scope>
    <source>
        <strain evidence="9 10">BCRC 12151</strain>
    </source>
</reference>
<evidence type="ECO:0000256" key="7">
    <source>
        <dbReference type="HAMAP-Rule" id="MF_02065"/>
    </source>
</evidence>
<comment type="caution">
    <text evidence="9">The sequence shown here is derived from an EMBL/GenBank/DDBJ whole genome shotgun (WGS) entry which is preliminary data.</text>
</comment>
<keyword evidence="6 7" id="KW-0961">Cell wall biogenesis/degradation</keyword>
<evidence type="ECO:0000313" key="10">
    <source>
        <dbReference type="Proteomes" id="UP000297477"/>
    </source>
</evidence>
<evidence type="ECO:0000256" key="5">
    <source>
        <dbReference type="ARBA" id="ARBA00023239"/>
    </source>
</evidence>
<comment type="similarity">
    <text evidence="7">Belongs to the transglycosylase MltG family.</text>
</comment>
<keyword evidence="5 7" id="KW-0456">Lyase</keyword>
<accession>A0ABY2K4D5</accession>
<dbReference type="HAMAP" id="MF_02065">
    <property type="entry name" value="MltG"/>
    <property type="match status" value="1"/>
</dbReference>
<evidence type="ECO:0000256" key="8">
    <source>
        <dbReference type="SAM" id="MobiDB-lite"/>
    </source>
</evidence>
<dbReference type="PANTHER" id="PTHR30518">
    <property type="entry name" value="ENDOLYTIC MUREIN TRANSGLYCOSYLASE"/>
    <property type="match status" value="1"/>
</dbReference>